<feature type="signal peptide" evidence="2">
    <location>
        <begin position="1"/>
        <end position="18"/>
    </location>
</feature>
<evidence type="ECO:0000313" key="3">
    <source>
        <dbReference type="Proteomes" id="UP000095282"/>
    </source>
</evidence>
<feature type="compositionally biased region" description="Polar residues" evidence="1">
    <location>
        <begin position="82"/>
        <end position="110"/>
    </location>
</feature>
<organism evidence="3 4">
    <name type="scientific">Caenorhabditis tropicalis</name>
    <dbReference type="NCBI Taxonomy" id="1561998"/>
    <lineage>
        <taxon>Eukaryota</taxon>
        <taxon>Metazoa</taxon>
        <taxon>Ecdysozoa</taxon>
        <taxon>Nematoda</taxon>
        <taxon>Chromadorea</taxon>
        <taxon>Rhabditida</taxon>
        <taxon>Rhabditina</taxon>
        <taxon>Rhabditomorpha</taxon>
        <taxon>Rhabditoidea</taxon>
        <taxon>Rhabditidae</taxon>
        <taxon>Peloderinae</taxon>
        <taxon>Caenorhabditis</taxon>
    </lineage>
</organism>
<evidence type="ECO:0000313" key="4">
    <source>
        <dbReference type="WBParaSite" id="Csp11.Scaffold629.g10979.t2"/>
    </source>
</evidence>
<dbReference type="Proteomes" id="UP000095282">
    <property type="component" value="Unplaced"/>
</dbReference>
<keyword evidence="2" id="KW-0732">Signal</keyword>
<evidence type="ECO:0000256" key="1">
    <source>
        <dbReference type="SAM" id="MobiDB-lite"/>
    </source>
</evidence>
<feature type="region of interest" description="Disordered" evidence="1">
    <location>
        <begin position="47"/>
        <end position="110"/>
    </location>
</feature>
<keyword evidence="3" id="KW-1185">Reference proteome</keyword>
<accession>A0A1I7TRA0</accession>
<reference evidence="4" key="1">
    <citation type="submission" date="2016-11" db="UniProtKB">
        <authorList>
            <consortium name="WormBaseParasite"/>
        </authorList>
    </citation>
    <scope>IDENTIFICATION</scope>
</reference>
<feature type="compositionally biased region" description="Basic and acidic residues" evidence="1">
    <location>
        <begin position="50"/>
        <end position="71"/>
    </location>
</feature>
<evidence type="ECO:0000256" key="2">
    <source>
        <dbReference type="SAM" id="SignalP"/>
    </source>
</evidence>
<dbReference type="AlphaFoldDB" id="A0A1I7TRA0"/>
<proteinExistence type="predicted"/>
<protein>
    <submittedName>
        <fullName evidence="4">Secreted protein</fullName>
    </submittedName>
</protein>
<dbReference type="WBParaSite" id="Csp11.Scaffold629.g10979.t2">
    <property type="protein sequence ID" value="Csp11.Scaffold629.g10979.t2"/>
    <property type="gene ID" value="Csp11.Scaffold629.g10979"/>
</dbReference>
<name>A0A1I7TRA0_9PELO</name>
<feature type="chain" id="PRO_5009307890" evidence="2">
    <location>
        <begin position="19"/>
        <end position="110"/>
    </location>
</feature>
<sequence>MGQLFLFSLCILAGCLSAGPLPSRETYGLTYGCDICRIFGGCPRRAFSSSDRDDGYYPEQLKHGDLTRASKNDIPLEDNENTKPQFSKIANNPPSKVNNGGLTRGLTISG</sequence>